<evidence type="ECO:0000313" key="11">
    <source>
        <dbReference type="Proteomes" id="UP000315753"/>
    </source>
</evidence>
<dbReference type="InterPro" id="IPR016039">
    <property type="entry name" value="Thiolase-like"/>
</dbReference>
<keyword evidence="11" id="KW-1185">Reference proteome</keyword>
<dbReference type="PANTHER" id="PTHR18919">
    <property type="entry name" value="ACETYL-COA C-ACYLTRANSFERASE"/>
    <property type="match status" value="1"/>
</dbReference>
<comment type="caution">
    <text evidence="10">The sequence shown here is derived from an EMBL/GenBank/DDBJ whole genome shotgun (WGS) entry which is preliminary data.</text>
</comment>
<dbReference type="PANTHER" id="PTHR18919:SF107">
    <property type="entry name" value="ACETYL-COA ACETYLTRANSFERASE, CYTOSOLIC"/>
    <property type="match status" value="1"/>
</dbReference>
<dbReference type="SUPFAM" id="SSF53901">
    <property type="entry name" value="Thiolase-like"/>
    <property type="match status" value="2"/>
</dbReference>
<dbReference type="EMBL" id="VIGD01000013">
    <property type="protein sequence ID" value="TQE90254.1"/>
    <property type="molecule type" value="Genomic_DNA"/>
</dbReference>
<name>A0A540V0I4_9BACL</name>
<dbReference type="Pfam" id="PF02803">
    <property type="entry name" value="Thiolase_C"/>
    <property type="match status" value="1"/>
</dbReference>
<reference evidence="10 11" key="1">
    <citation type="submission" date="2019-06" db="EMBL/GenBank/DDBJ databases">
        <title>Genome sequence of Ureibacillus terrenus.</title>
        <authorList>
            <person name="Maclea K.S."/>
            <person name="Simoes M."/>
        </authorList>
    </citation>
    <scope>NUCLEOTIDE SEQUENCE [LARGE SCALE GENOMIC DNA]</scope>
    <source>
        <strain evidence="10 11">ATCC BAA-384</strain>
    </source>
</reference>
<dbReference type="Gene3D" id="3.40.47.10">
    <property type="match status" value="2"/>
</dbReference>
<evidence type="ECO:0000256" key="2">
    <source>
        <dbReference type="ARBA" id="ARBA00012705"/>
    </source>
</evidence>
<evidence type="ECO:0000259" key="8">
    <source>
        <dbReference type="Pfam" id="PF00108"/>
    </source>
</evidence>
<proteinExistence type="inferred from homology"/>
<gene>
    <name evidence="10" type="ORF">FKZ59_10500</name>
</gene>
<evidence type="ECO:0000256" key="6">
    <source>
        <dbReference type="PIRSR" id="PIRSR000429-1"/>
    </source>
</evidence>
<feature type="domain" description="Thiolase N-terminal" evidence="8">
    <location>
        <begin position="6"/>
        <end position="261"/>
    </location>
</feature>
<dbReference type="InterPro" id="IPR020617">
    <property type="entry name" value="Thiolase_C"/>
</dbReference>
<dbReference type="Pfam" id="PF00108">
    <property type="entry name" value="Thiolase_N"/>
    <property type="match status" value="1"/>
</dbReference>
<dbReference type="NCBIfam" id="TIGR01930">
    <property type="entry name" value="AcCoA-C-Actrans"/>
    <property type="match status" value="1"/>
</dbReference>
<sequence length="392" mass="42070">MKQDIVLLEGARTALAEFCGSFRDVPATDLGAYASVEAIKRSNIAPEEIDHVVFGNVQQSSKDAHFLARHVGLKAKVPIEVPAVTINRLCGTGIEVILTAARFIQTGEANVVLAGGAENMSQVPHVIRGMRWGTKLGSPVIEDWLWDGLYDTYGQCSMAVTAENLAKKYEITREEVDLHALTSHERALAAMDKGYFKKEIVPVEVKKKKGSVLIDTDEHPRKTSLEELGKLPPRFIENGVVTPGNASGMNDAGAAVVLASSDYAEKRGLKPIARLVSWDVVGVEPKYMGIGPVPAIQNALKKAGLKLHDLDLIEINEAFSAQYLACQKELGFDPAIGNVNGGAVALGHPLAVSGVRISLTLIYELARRGKKYGASAVCIGGGQGIAAIWERL</sequence>
<keyword evidence="3 7" id="KW-0808">Transferase</keyword>
<dbReference type="PROSITE" id="PS00099">
    <property type="entry name" value="THIOLASE_3"/>
    <property type="match status" value="1"/>
</dbReference>
<dbReference type="InterPro" id="IPR020616">
    <property type="entry name" value="Thiolase_N"/>
</dbReference>
<dbReference type="InterPro" id="IPR020613">
    <property type="entry name" value="Thiolase_CS"/>
</dbReference>
<dbReference type="EC" id="2.3.1.9" evidence="2"/>
<comment type="similarity">
    <text evidence="1 7">Belongs to the thiolase-like superfamily. Thiolase family.</text>
</comment>
<dbReference type="RefSeq" id="WP_141602709.1">
    <property type="nucleotide sequence ID" value="NZ_VIGD01000013.1"/>
</dbReference>
<feature type="domain" description="Thiolase C-terminal" evidence="9">
    <location>
        <begin position="269"/>
        <end position="390"/>
    </location>
</feature>
<evidence type="ECO:0000259" key="9">
    <source>
        <dbReference type="Pfam" id="PF02803"/>
    </source>
</evidence>
<dbReference type="GO" id="GO:0003985">
    <property type="term" value="F:acetyl-CoA C-acetyltransferase activity"/>
    <property type="evidence" value="ECO:0007669"/>
    <property type="project" value="UniProtKB-EC"/>
</dbReference>
<keyword evidence="4 7" id="KW-0012">Acyltransferase</keyword>
<evidence type="ECO:0000313" key="10">
    <source>
        <dbReference type="EMBL" id="TQE90254.1"/>
    </source>
</evidence>
<dbReference type="FunFam" id="3.40.47.10:FF:000010">
    <property type="entry name" value="Acetyl-CoA acetyltransferase (Thiolase)"/>
    <property type="match status" value="1"/>
</dbReference>
<dbReference type="CDD" id="cd00751">
    <property type="entry name" value="thiolase"/>
    <property type="match status" value="1"/>
</dbReference>
<evidence type="ECO:0000256" key="3">
    <source>
        <dbReference type="ARBA" id="ARBA00022679"/>
    </source>
</evidence>
<dbReference type="PROSITE" id="PS00737">
    <property type="entry name" value="THIOLASE_2"/>
    <property type="match status" value="1"/>
</dbReference>
<dbReference type="GO" id="GO:0006635">
    <property type="term" value="P:fatty acid beta-oxidation"/>
    <property type="evidence" value="ECO:0007669"/>
    <property type="project" value="TreeGrafter"/>
</dbReference>
<feature type="active site" description="Proton acceptor" evidence="6">
    <location>
        <position position="378"/>
    </location>
</feature>
<dbReference type="AlphaFoldDB" id="A0A540V0I4"/>
<feature type="active site" description="Proton acceptor" evidence="6">
    <location>
        <position position="348"/>
    </location>
</feature>
<evidence type="ECO:0000256" key="1">
    <source>
        <dbReference type="ARBA" id="ARBA00010982"/>
    </source>
</evidence>
<protein>
    <recommendedName>
        <fullName evidence="2">acetyl-CoA C-acetyltransferase</fullName>
        <ecNumber evidence="2">2.3.1.9</ecNumber>
    </recommendedName>
    <alternativeName>
        <fullName evidence="5">Acetoacetyl-CoA thiolase</fullName>
    </alternativeName>
</protein>
<evidence type="ECO:0000256" key="7">
    <source>
        <dbReference type="RuleBase" id="RU003557"/>
    </source>
</evidence>
<dbReference type="InterPro" id="IPR002155">
    <property type="entry name" value="Thiolase"/>
</dbReference>
<feature type="active site" description="Acyl-thioester intermediate" evidence="6">
    <location>
        <position position="90"/>
    </location>
</feature>
<accession>A0A540V0I4</accession>
<evidence type="ECO:0000256" key="5">
    <source>
        <dbReference type="ARBA" id="ARBA00030755"/>
    </source>
</evidence>
<organism evidence="10 11">
    <name type="scientific">Ureibacillus terrenus</name>
    <dbReference type="NCBI Taxonomy" id="118246"/>
    <lineage>
        <taxon>Bacteria</taxon>
        <taxon>Bacillati</taxon>
        <taxon>Bacillota</taxon>
        <taxon>Bacilli</taxon>
        <taxon>Bacillales</taxon>
        <taxon>Caryophanaceae</taxon>
        <taxon>Ureibacillus</taxon>
    </lineage>
</organism>
<dbReference type="InterPro" id="IPR020610">
    <property type="entry name" value="Thiolase_AS"/>
</dbReference>
<evidence type="ECO:0000256" key="4">
    <source>
        <dbReference type="ARBA" id="ARBA00023315"/>
    </source>
</evidence>
<dbReference type="PIRSF" id="PIRSF000429">
    <property type="entry name" value="Ac-CoA_Ac_transf"/>
    <property type="match status" value="1"/>
</dbReference>
<dbReference type="OrthoDB" id="2774224at2"/>
<dbReference type="Proteomes" id="UP000315753">
    <property type="component" value="Unassembled WGS sequence"/>
</dbReference>